<dbReference type="GO" id="GO:0051537">
    <property type="term" value="F:2 iron, 2 sulfur cluster binding"/>
    <property type="evidence" value="ECO:0007669"/>
    <property type="project" value="UniProtKB-KW"/>
</dbReference>
<dbReference type="InterPro" id="IPR012675">
    <property type="entry name" value="Beta-grasp_dom_sf"/>
</dbReference>
<comment type="caution">
    <text evidence="10">The sequence shown here is derived from an EMBL/GenBank/DDBJ whole genome shotgun (WGS) entry which is preliminary data.</text>
</comment>
<dbReference type="PROSITE" id="PS00197">
    <property type="entry name" value="2FE2S_FER_1"/>
    <property type="match status" value="1"/>
</dbReference>
<evidence type="ECO:0000256" key="1">
    <source>
        <dbReference type="ARBA" id="ARBA00001974"/>
    </source>
</evidence>
<dbReference type="Pfam" id="PF00111">
    <property type="entry name" value="Fer2"/>
    <property type="match status" value="1"/>
</dbReference>
<accession>A0A024H2F4</accession>
<evidence type="ECO:0000256" key="3">
    <source>
        <dbReference type="ARBA" id="ARBA00022714"/>
    </source>
</evidence>
<name>A0A024H2F4_9MICC</name>
<dbReference type="CDD" id="cd06185">
    <property type="entry name" value="PDR_like"/>
    <property type="match status" value="1"/>
</dbReference>
<keyword evidence="7" id="KW-0411">Iron-sulfur</keyword>
<dbReference type="EMBL" id="CAQI01000042">
    <property type="protein sequence ID" value="CCQ46198.1"/>
    <property type="molecule type" value="Genomic_DNA"/>
</dbReference>
<evidence type="ECO:0000259" key="9">
    <source>
        <dbReference type="PROSITE" id="PS51384"/>
    </source>
</evidence>
<dbReference type="InterPro" id="IPR017927">
    <property type="entry name" value="FAD-bd_FR_type"/>
</dbReference>
<dbReference type="InterPro" id="IPR050415">
    <property type="entry name" value="MRET"/>
</dbReference>
<feature type="domain" description="FAD-binding FR-type" evidence="9">
    <location>
        <begin position="76"/>
        <end position="182"/>
    </location>
</feature>
<dbReference type="Proteomes" id="UP000035722">
    <property type="component" value="Unassembled WGS sequence"/>
</dbReference>
<dbReference type="PANTHER" id="PTHR47354">
    <property type="entry name" value="NADH OXIDOREDUCTASE HCR"/>
    <property type="match status" value="1"/>
</dbReference>
<evidence type="ECO:0000313" key="11">
    <source>
        <dbReference type="Proteomes" id="UP000035722"/>
    </source>
</evidence>
<evidence type="ECO:0000256" key="5">
    <source>
        <dbReference type="ARBA" id="ARBA00023002"/>
    </source>
</evidence>
<dbReference type="InterPro" id="IPR036010">
    <property type="entry name" value="2Fe-2S_ferredoxin-like_sf"/>
</dbReference>
<feature type="domain" description="2Fe-2S ferredoxin-type" evidence="8">
    <location>
        <begin position="306"/>
        <end position="391"/>
    </location>
</feature>
<keyword evidence="5" id="KW-0560">Oxidoreductase</keyword>
<dbReference type="STRING" id="861266.ARTSIC4J27_2158"/>
<organism evidence="10 11">
    <name type="scientific">Pseudarthrobacter siccitolerans</name>
    <dbReference type="NCBI Taxonomy" id="861266"/>
    <lineage>
        <taxon>Bacteria</taxon>
        <taxon>Bacillati</taxon>
        <taxon>Actinomycetota</taxon>
        <taxon>Actinomycetes</taxon>
        <taxon>Micrococcales</taxon>
        <taxon>Micrococcaceae</taxon>
        <taxon>Pseudarthrobacter</taxon>
    </lineage>
</organism>
<dbReference type="PRINTS" id="PR00409">
    <property type="entry name" value="PHDIOXRDTASE"/>
</dbReference>
<evidence type="ECO:0000256" key="6">
    <source>
        <dbReference type="ARBA" id="ARBA00023004"/>
    </source>
</evidence>
<keyword evidence="2" id="KW-0285">Flavoprotein</keyword>
<dbReference type="PANTHER" id="PTHR47354:SF1">
    <property type="entry name" value="CARNITINE MONOOXYGENASE REDUCTASE SUBUNIT"/>
    <property type="match status" value="1"/>
</dbReference>
<dbReference type="Gene3D" id="3.40.50.80">
    <property type="entry name" value="Nucleotide-binding domain of ferredoxin-NADP reductase (FNR) module"/>
    <property type="match status" value="1"/>
</dbReference>
<dbReference type="InterPro" id="IPR039261">
    <property type="entry name" value="FNR_nucleotide-bd"/>
</dbReference>
<evidence type="ECO:0000313" key="10">
    <source>
        <dbReference type="EMBL" id="CCQ46198.1"/>
    </source>
</evidence>
<evidence type="ECO:0000256" key="2">
    <source>
        <dbReference type="ARBA" id="ARBA00022630"/>
    </source>
</evidence>
<dbReference type="PROSITE" id="PS51085">
    <property type="entry name" value="2FE2S_FER_2"/>
    <property type="match status" value="1"/>
</dbReference>
<sequence>MANDPLTTIIGEGVLAVSGEIEGAVRFRVEPRGYHLDKFVRLITVMHCADDRYMPTTSPSLAADASSASKPAAGHPGIQSLRVARKDVIADGVVRLRLEEPHNGRVPDWTPGSHIELVLPTADAGALSRHYSLCGDRWDAHAYEVAVLNEPNSKGGSRYIHDGLAVGDMLTVGTPRNNFHLTQATRYEFIAGGIGITPIMTMIAAAEQLGIDWHLHYGGRTRASMAFLYELAQYGDKVTIWPQDELGHLNLSFLNEPVDGGRVYCCGPEPLLNAVAAAAAVWPSWAVRFERFVPATLPAPVRTEPFELELALSKRCITVGTDETVLSALSDAGVPVLSSCNEGVCGTCEVSVLRGTPEHRDSLLNDAERAKNDRMFVCVSRAITDRLVLDL</sequence>
<dbReference type="Gene3D" id="3.10.20.30">
    <property type="match status" value="1"/>
</dbReference>
<dbReference type="SUPFAM" id="SSF54292">
    <property type="entry name" value="2Fe-2S ferredoxin-like"/>
    <property type="match status" value="1"/>
</dbReference>
<protein>
    <submittedName>
        <fullName evidence="10">Oxidoreductase FAD-binding domain protein</fullName>
    </submittedName>
</protein>
<dbReference type="AlphaFoldDB" id="A0A024H2F4"/>
<dbReference type="GO" id="GO:0016491">
    <property type="term" value="F:oxidoreductase activity"/>
    <property type="evidence" value="ECO:0007669"/>
    <property type="project" value="UniProtKB-KW"/>
</dbReference>
<keyword evidence="11" id="KW-1185">Reference proteome</keyword>
<keyword evidence="4" id="KW-0479">Metal-binding</keyword>
<keyword evidence="6" id="KW-0408">Iron</keyword>
<dbReference type="SUPFAM" id="SSF52343">
    <property type="entry name" value="Ferredoxin reductase-like, C-terminal NADP-linked domain"/>
    <property type="match status" value="1"/>
</dbReference>
<keyword evidence="3" id="KW-0001">2Fe-2S</keyword>
<proteinExistence type="predicted"/>
<dbReference type="GO" id="GO:0046872">
    <property type="term" value="F:metal ion binding"/>
    <property type="evidence" value="ECO:0007669"/>
    <property type="project" value="UniProtKB-KW"/>
</dbReference>
<evidence type="ECO:0000259" key="8">
    <source>
        <dbReference type="PROSITE" id="PS51085"/>
    </source>
</evidence>
<dbReference type="CDD" id="cd00207">
    <property type="entry name" value="fer2"/>
    <property type="match status" value="1"/>
</dbReference>
<dbReference type="SUPFAM" id="SSF63380">
    <property type="entry name" value="Riboflavin synthase domain-like"/>
    <property type="match status" value="1"/>
</dbReference>
<dbReference type="Gene3D" id="2.40.30.10">
    <property type="entry name" value="Translation factors"/>
    <property type="match status" value="1"/>
</dbReference>
<dbReference type="PROSITE" id="PS51384">
    <property type="entry name" value="FAD_FR"/>
    <property type="match status" value="1"/>
</dbReference>
<dbReference type="InterPro" id="IPR017938">
    <property type="entry name" value="Riboflavin_synthase-like_b-brl"/>
</dbReference>
<dbReference type="InterPro" id="IPR006058">
    <property type="entry name" value="2Fe2S_fd_BS"/>
</dbReference>
<evidence type="ECO:0000256" key="7">
    <source>
        <dbReference type="ARBA" id="ARBA00023014"/>
    </source>
</evidence>
<dbReference type="InterPro" id="IPR001041">
    <property type="entry name" value="2Fe-2S_ferredoxin-type"/>
</dbReference>
<reference evidence="11" key="1">
    <citation type="journal article" date="2014" name="Genome Announc.">
        <title>Genome Sequence of Arthrobacter siccitolerans 4J27, a Xeroprotectant-Producing Desiccation-Tolerant Microorganism.</title>
        <authorList>
            <person name="Manzanera M."/>
            <person name="Santa-Cruz-Calvo L."/>
            <person name="Vilchez J.I."/>
            <person name="Garcia-Fontana C."/>
            <person name="Silva-Castro G.A."/>
            <person name="Calvo C."/>
            <person name="Gonzalez-Lopez J."/>
        </authorList>
    </citation>
    <scope>NUCLEOTIDE SEQUENCE [LARGE SCALE GENOMIC DNA]</scope>
    <source>
        <strain evidence="11">4J27</strain>
    </source>
</reference>
<evidence type="ECO:0000256" key="4">
    <source>
        <dbReference type="ARBA" id="ARBA00022723"/>
    </source>
</evidence>
<comment type="cofactor">
    <cofactor evidence="1">
        <name>FAD</name>
        <dbReference type="ChEBI" id="CHEBI:57692"/>
    </cofactor>
</comment>
<gene>
    <name evidence="10" type="primary">vanB</name>
    <name evidence="10" type="ORF">ARTSIC4J27_2158</name>
</gene>